<dbReference type="InterPro" id="IPR000577">
    <property type="entry name" value="Carb_kinase_FGGY"/>
</dbReference>
<evidence type="ECO:0000256" key="2">
    <source>
        <dbReference type="ARBA" id="ARBA00022679"/>
    </source>
</evidence>
<dbReference type="PANTHER" id="PTHR43435">
    <property type="entry name" value="RIBULOKINASE"/>
    <property type="match status" value="1"/>
</dbReference>
<keyword evidence="2" id="KW-0808">Transferase</keyword>
<dbReference type="GO" id="GO:0019321">
    <property type="term" value="P:pentose metabolic process"/>
    <property type="evidence" value="ECO:0007669"/>
    <property type="project" value="TreeGrafter"/>
</dbReference>
<gene>
    <name evidence="6" type="ORF">GLS40_11090</name>
</gene>
<protein>
    <submittedName>
        <fullName evidence="6">Ribulokinase</fullName>
    </submittedName>
</protein>
<dbReference type="InterPro" id="IPR006003">
    <property type="entry name" value="FGGY_RbtK-like"/>
</dbReference>
<dbReference type="InterPro" id="IPR018484">
    <property type="entry name" value="FGGY_N"/>
</dbReference>
<dbReference type="AlphaFoldDB" id="A0A844WBL4"/>
<dbReference type="RefSeq" id="WP_160382787.1">
    <property type="nucleotide sequence ID" value="NZ_WNXQ01000005.1"/>
</dbReference>
<dbReference type="CDD" id="cd07782">
    <property type="entry name" value="ASKHA_NBD_FGGY_D-RBK"/>
    <property type="match status" value="1"/>
</dbReference>
<accession>A0A844WBL4</accession>
<evidence type="ECO:0000256" key="1">
    <source>
        <dbReference type="ARBA" id="ARBA00009156"/>
    </source>
</evidence>
<keyword evidence="3 6" id="KW-0418">Kinase</keyword>
<proteinExistence type="inferred from homology"/>
<dbReference type="PIRSF" id="PIRSF000538">
    <property type="entry name" value="GlpK"/>
    <property type="match status" value="1"/>
</dbReference>
<reference evidence="6 7" key="1">
    <citation type="submission" date="2019-11" db="EMBL/GenBank/DDBJ databases">
        <title>Pseudooceanicola pacifica sp. nov., isolated from deep-sea sediment of the Pacific Ocean.</title>
        <authorList>
            <person name="Lyu L."/>
        </authorList>
    </citation>
    <scope>NUCLEOTIDE SEQUENCE [LARGE SCALE GENOMIC DNA]</scope>
    <source>
        <strain evidence="6 7">216_PA32_1</strain>
    </source>
</reference>
<evidence type="ECO:0000259" key="5">
    <source>
        <dbReference type="Pfam" id="PF02782"/>
    </source>
</evidence>
<dbReference type="InterPro" id="IPR018485">
    <property type="entry name" value="FGGY_C"/>
</dbReference>
<keyword evidence="7" id="KW-1185">Reference proteome</keyword>
<feature type="domain" description="Carbohydrate kinase FGGY C-terminal" evidence="5">
    <location>
        <begin position="270"/>
        <end position="470"/>
    </location>
</feature>
<dbReference type="PANTHER" id="PTHR43435:SF4">
    <property type="entry name" value="FGGY CARBOHYDRATE KINASE DOMAIN-CONTAINING PROTEIN"/>
    <property type="match status" value="1"/>
</dbReference>
<dbReference type="GO" id="GO:0019150">
    <property type="term" value="F:D-ribulokinase activity"/>
    <property type="evidence" value="ECO:0007669"/>
    <property type="project" value="TreeGrafter"/>
</dbReference>
<evidence type="ECO:0000259" key="4">
    <source>
        <dbReference type="Pfam" id="PF00370"/>
    </source>
</evidence>
<dbReference type="Proteomes" id="UP000443843">
    <property type="component" value="Unassembled WGS sequence"/>
</dbReference>
<evidence type="ECO:0000256" key="3">
    <source>
        <dbReference type="ARBA" id="ARBA00022777"/>
    </source>
</evidence>
<dbReference type="InterPro" id="IPR043129">
    <property type="entry name" value="ATPase_NBD"/>
</dbReference>
<name>A0A844WBL4_9RHOB</name>
<sequence>MDRFVCAIDVGTRSARAGIFDSGGRALSHHTRPIGLWEEDGMRAEHASEDIWQAVCAAVRDAVAGANVAPGSVAAVAFDATCSLVLRDTSDAPLPLGPEGRDTIAWFDHRAVAEAAECTATGHRVLDHAGGTMSPEMQCPKLMWLKRHRPDLWPRMGRAMDLTDFLTWRASGQDLRSTCTLVAKWTHLPHAGGWQRDFLDAIGLDDLAARASVPAMPTAPGTAAGPLTPAAADELGLTTACTVAVGLIDAFAGTLGVMGGLAPRDRAGALAMIAGTSTCVMSMSDMAWRGRGIWGPYPGAILPGLWVNEGGQSATGALLDHVLHTYAPDRDASPAAHRRVAARISAALAREGGGFGRGLDILPDFNGNRTPLADPMAYGVVSGLTLDTGEGALDRLYWRAAVALALGLRQIVAQMETGGTRIERLLITGGHARNALLMQLYADATGREVQLSTQPDSVLLGTAMTAAAAAGLHPGLPAAAQAMAGRPGCLKPDPSRRAGYDRDYAVFLRMQAHRAELSAMPR</sequence>
<dbReference type="NCBIfam" id="TIGR01315">
    <property type="entry name" value="5C_CHO_kinase"/>
    <property type="match status" value="1"/>
</dbReference>
<feature type="domain" description="Carbohydrate kinase FGGY N-terminal" evidence="4">
    <location>
        <begin position="5"/>
        <end position="256"/>
    </location>
</feature>
<dbReference type="Pfam" id="PF00370">
    <property type="entry name" value="FGGY_N"/>
    <property type="match status" value="1"/>
</dbReference>
<dbReference type="Pfam" id="PF02782">
    <property type="entry name" value="FGGY_C"/>
    <property type="match status" value="1"/>
</dbReference>
<dbReference type="Gene3D" id="1.20.58.2240">
    <property type="match status" value="1"/>
</dbReference>
<organism evidence="6 7">
    <name type="scientific">Pseudooceanicola pacificus</name>
    <dbReference type="NCBI Taxonomy" id="2676438"/>
    <lineage>
        <taxon>Bacteria</taxon>
        <taxon>Pseudomonadati</taxon>
        <taxon>Pseudomonadota</taxon>
        <taxon>Alphaproteobacteria</taxon>
        <taxon>Rhodobacterales</taxon>
        <taxon>Paracoccaceae</taxon>
        <taxon>Pseudooceanicola</taxon>
    </lineage>
</organism>
<comment type="caution">
    <text evidence="6">The sequence shown here is derived from an EMBL/GenBank/DDBJ whole genome shotgun (WGS) entry which is preliminary data.</text>
</comment>
<evidence type="ECO:0000313" key="6">
    <source>
        <dbReference type="EMBL" id="MWB78573.1"/>
    </source>
</evidence>
<comment type="similarity">
    <text evidence="1">Belongs to the FGGY kinase family.</text>
</comment>
<evidence type="ECO:0000313" key="7">
    <source>
        <dbReference type="Proteomes" id="UP000443843"/>
    </source>
</evidence>
<dbReference type="SUPFAM" id="SSF53067">
    <property type="entry name" value="Actin-like ATPase domain"/>
    <property type="match status" value="2"/>
</dbReference>
<dbReference type="GO" id="GO:0005737">
    <property type="term" value="C:cytoplasm"/>
    <property type="evidence" value="ECO:0007669"/>
    <property type="project" value="TreeGrafter"/>
</dbReference>
<dbReference type="Gene3D" id="3.30.420.40">
    <property type="match status" value="1"/>
</dbReference>
<dbReference type="EMBL" id="WNXQ01000005">
    <property type="protein sequence ID" value="MWB78573.1"/>
    <property type="molecule type" value="Genomic_DNA"/>
</dbReference>